<accession>A0AAW7YV68</accession>
<dbReference type="RefSeq" id="WP_303522427.1">
    <property type="nucleotide sequence ID" value="NZ_JAUOQO010000583.1"/>
</dbReference>
<gene>
    <name evidence="1" type="ORF">Q4528_14760</name>
</gene>
<feature type="non-terminal residue" evidence="1">
    <location>
        <position position="1"/>
    </location>
</feature>
<protein>
    <submittedName>
        <fullName evidence="1">Uncharacterized protein</fullName>
    </submittedName>
</protein>
<dbReference type="AlphaFoldDB" id="A0AAW7YV68"/>
<reference evidence="1" key="1">
    <citation type="submission" date="2023-07" db="EMBL/GenBank/DDBJ databases">
        <title>Genome content predicts the carbon catabolic preferences of heterotrophic bacteria.</title>
        <authorList>
            <person name="Gralka M."/>
        </authorList>
    </citation>
    <scope>NUCLEOTIDE SEQUENCE</scope>
    <source>
        <strain evidence="1">E2R20</strain>
    </source>
</reference>
<feature type="non-terminal residue" evidence="1">
    <location>
        <position position="84"/>
    </location>
</feature>
<dbReference type="EMBL" id="JAUOQO010000583">
    <property type="protein sequence ID" value="MDO6575375.1"/>
    <property type="molecule type" value="Genomic_DNA"/>
</dbReference>
<proteinExistence type="predicted"/>
<dbReference type="Proteomes" id="UP001170310">
    <property type="component" value="Unassembled WGS sequence"/>
</dbReference>
<sequence>VYMKLMELRKYDDSYHGIGLGHERVRDVELEVFTLPEAELLLAARDIRSRIRTFRDGGGQVLHVERPLPNAPVLRELLASDDAL</sequence>
<evidence type="ECO:0000313" key="1">
    <source>
        <dbReference type="EMBL" id="MDO6575375.1"/>
    </source>
</evidence>
<evidence type="ECO:0000313" key="2">
    <source>
        <dbReference type="Proteomes" id="UP001170310"/>
    </source>
</evidence>
<keyword evidence="2" id="KW-1185">Reference proteome</keyword>
<comment type="caution">
    <text evidence="1">The sequence shown here is derived from an EMBL/GenBank/DDBJ whole genome shotgun (WGS) entry which is preliminary data.</text>
</comment>
<name>A0AAW7YV68_9STAP</name>
<organism evidence="1 2">
    <name type="scientific">Staphylococcus pasteuri_A</name>
    <dbReference type="NCBI Taxonomy" id="3062664"/>
    <lineage>
        <taxon>Bacteria</taxon>
        <taxon>Bacillati</taxon>
        <taxon>Bacillota</taxon>
        <taxon>Bacilli</taxon>
        <taxon>Bacillales</taxon>
        <taxon>Staphylococcaceae</taxon>
        <taxon>Staphylococcus</taxon>
    </lineage>
</organism>